<gene>
    <name evidence="6" type="ORF">DFP89_12433</name>
</gene>
<evidence type="ECO:0000256" key="4">
    <source>
        <dbReference type="PROSITE-ProRule" id="PRU00335"/>
    </source>
</evidence>
<dbReference type="SUPFAM" id="SSF48498">
    <property type="entry name" value="Tetracyclin repressor-like, C-terminal domain"/>
    <property type="match status" value="1"/>
</dbReference>
<name>A0A368YHE4_9RHOB</name>
<accession>A0A368YHE4</accession>
<keyword evidence="2 4" id="KW-0238">DNA-binding</keyword>
<evidence type="ECO:0000256" key="2">
    <source>
        <dbReference type="ARBA" id="ARBA00023125"/>
    </source>
</evidence>
<evidence type="ECO:0000313" key="7">
    <source>
        <dbReference type="Proteomes" id="UP000253345"/>
    </source>
</evidence>
<dbReference type="PROSITE" id="PS50977">
    <property type="entry name" value="HTH_TETR_2"/>
    <property type="match status" value="1"/>
</dbReference>
<evidence type="ECO:0000259" key="5">
    <source>
        <dbReference type="PROSITE" id="PS50977"/>
    </source>
</evidence>
<keyword evidence="7" id="KW-1185">Reference proteome</keyword>
<dbReference type="InterPro" id="IPR001647">
    <property type="entry name" value="HTH_TetR"/>
</dbReference>
<sequence length="211" mass="22851">MLDDSSPSGTRADLIAAGLHLFGHDGFAATSTRALAARAGTNVASIAYHFGGKDGLRMACAEEVLRRITAVAGAPAEPPQMPPDEALGWLDTMLRALVGFLTQAPQAADIVGFMLREMAEDGPGLALIYESFFRHKHRELCRLIAMVTGGDPDSQSIRLLAFSLMGQAIYFRIGQPIVCRRMEWPQYGEAESRAIADRLSANLHAILRAEK</sequence>
<proteinExistence type="predicted"/>
<dbReference type="Pfam" id="PF09209">
    <property type="entry name" value="CecR_C"/>
    <property type="match status" value="1"/>
</dbReference>
<dbReference type="RefSeq" id="WP_114350485.1">
    <property type="nucleotide sequence ID" value="NZ_QPJL01000024.1"/>
</dbReference>
<dbReference type="Gene3D" id="1.10.357.10">
    <property type="entry name" value="Tetracycline Repressor, domain 2"/>
    <property type="match status" value="1"/>
</dbReference>
<dbReference type="GO" id="GO:0003700">
    <property type="term" value="F:DNA-binding transcription factor activity"/>
    <property type="evidence" value="ECO:0007669"/>
    <property type="project" value="TreeGrafter"/>
</dbReference>
<dbReference type="SUPFAM" id="SSF46689">
    <property type="entry name" value="Homeodomain-like"/>
    <property type="match status" value="1"/>
</dbReference>
<dbReference type="GO" id="GO:0000976">
    <property type="term" value="F:transcription cis-regulatory region binding"/>
    <property type="evidence" value="ECO:0007669"/>
    <property type="project" value="TreeGrafter"/>
</dbReference>
<dbReference type="Gene3D" id="1.10.10.60">
    <property type="entry name" value="Homeodomain-like"/>
    <property type="match status" value="1"/>
</dbReference>
<dbReference type="InterPro" id="IPR015292">
    <property type="entry name" value="Tscrpt_reg_YbiH_C"/>
</dbReference>
<comment type="caution">
    <text evidence="6">The sequence shown here is derived from an EMBL/GenBank/DDBJ whole genome shotgun (WGS) entry which is preliminary data.</text>
</comment>
<evidence type="ECO:0000313" key="6">
    <source>
        <dbReference type="EMBL" id="RCW79641.1"/>
    </source>
</evidence>
<dbReference type="InterPro" id="IPR050109">
    <property type="entry name" value="HTH-type_TetR-like_transc_reg"/>
</dbReference>
<dbReference type="AlphaFoldDB" id="A0A368YHE4"/>
<keyword evidence="3" id="KW-0804">Transcription</keyword>
<dbReference type="InterPro" id="IPR036271">
    <property type="entry name" value="Tet_transcr_reg_TetR-rel_C_sf"/>
</dbReference>
<feature type="domain" description="HTH tetR-type" evidence="5">
    <location>
        <begin position="8"/>
        <end position="68"/>
    </location>
</feature>
<keyword evidence="1" id="KW-0805">Transcription regulation</keyword>
<protein>
    <submittedName>
        <fullName evidence="6">TetR family transcriptional regulator</fullName>
    </submittedName>
</protein>
<dbReference type="Proteomes" id="UP000253345">
    <property type="component" value="Unassembled WGS sequence"/>
</dbReference>
<evidence type="ECO:0000256" key="3">
    <source>
        <dbReference type="ARBA" id="ARBA00023163"/>
    </source>
</evidence>
<dbReference type="OrthoDB" id="2356263at2"/>
<organism evidence="6 7">
    <name type="scientific">Paracoccus lutimaris</name>
    <dbReference type="NCBI Taxonomy" id="1490030"/>
    <lineage>
        <taxon>Bacteria</taxon>
        <taxon>Pseudomonadati</taxon>
        <taxon>Pseudomonadota</taxon>
        <taxon>Alphaproteobacteria</taxon>
        <taxon>Rhodobacterales</taxon>
        <taxon>Paracoccaceae</taxon>
        <taxon>Paracoccus</taxon>
    </lineage>
</organism>
<reference evidence="6 7" key="1">
    <citation type="submission" date="2018-07" db="EMBL/GenBank/DDBJ databases">
        <title>Genomic Encyclopedia of Type Strains, Phase III (KMG-III): the genomes of soil and plant-associated and newly described type strains.</title>
        <authorList>
            <person name="Whitman W."/>
        </authorList>
    </citation>
    <scope>NUCLEOTIDE SEQUENCE [LARGE SCALE GENOMIC DNA]</scope>
    <source>
        <strain evidence="6 7">CECT 8525</strain>
    </source>
</reference>
<dbReference type="InterPro" id="IPR009057">
    <property type="entry name" value="Homeodomain-like_sf"/>
</dbReference>
<feature type="DNA-binding region" description="H-T-H motif" evidence="4">
    <location>
        <begin position="31"/>
        <end position="50"/>
    </location>
</feature>
<evidence type="ECO:0000256" key="1">
    <source>
        <dbReference type="ARBA" id="ARBA00023015"/>
    </source>
</evidence>
<dbReference type="PANTHER" id="PTHR30055:SF234">
    <property type="entry name" value="HTH-TYPE TRANSCRIPTIONAL REGULATOR BETI"/>
    <property type="match status" value="1"/>
</dbReference>
<dbReference type="Pfam" id="PF00440">
    <property type="entry name" value="TetR_N"/>
    <property type="match status" value="1"/>
</dbReference>
<dbReference type="EMBL" id="QPJL01000024">
    <property type="protein sequence ID" value="RCW79641.1"/>
    <property type="molecule type" value="Genomic_DNA"/>
</dbReference>
<dbReference type="PANTHER" id="PTHR30055">
    <property type="entry name" value="HTH-TYPE TRANSCRIPTIONAL REGULATOR RUTR"/>
    <property type="match status" value="1"/>
</dbReference>